<name>A0A1W0XCY3_HYPEX</name>
<protein>
    <recommendedName>
        <fullName evidence="5">Transmembrane protein 11, mitochondrial</fullName>
    </recommendedName>
</protein>
<dbReference type="Pfam" id="PF14972">
    <property type="entry name" value="Mito_morph_reg"/>
    <property type="match status" value="1"/>
</dbReference>
<keyword evidence="4" id="KW-1185">Reference proteome</keyword>
<feature type="compositionally biased region" description="Low complexity" evidence="1">
    <location>
        <begin position="80"/>
        <end position="108"/>
    </location>
</feature>
<keyword evidence="2" id="KW-1133">Transmembrane helix</keyword>
<dbReference type="GO" id="GO:0005743">
    <property type="term" value="C:mitochondrial inner membrane"/>
    <property type="evidence" value="ECO:0007669"/>
    <property type="project" value="InterPro"/>
</dbReference>
<gene>
    <name evidence="3" type="ORF">BV898_01023</name>
</gene>
<proteinExistence type="predicted"/>
<comment type="caution">
    <text evidence="3">The sequence shown here is derived from an EMBL/GenBank/DDBJ whole genome shotgun (WGS) entry which is preliminary data.</text>
</comment>
<dbReference type="OrthoDB" id="10061918at2759"/>
<accession>A0A1W0XCY3</accession>
<evidence type="ECO:0000313" key="3">
    <source>
        <dbReference type="EMBL" id="OQV25344.1"/>
    </source>
</evidence>
<dbReference type="InterPro" id="IPR026120">
    <property type="entry name" value="TMEM11"/>
</dbReference>
<keyword evidence="2" id="KW-0472">Membrane</keyword>
<dbReference type="AlphaFoldDB" id="A0A1W0XCY3"/>
<evidence type="ECO:0008006" key="5">
    <source>
        <dbReference type="Google" id="ProtNLM"/>
    </source>
</evidence>
<evidence type="ECO:0000256" key="2">
    <source>
        <dbReference type="SAM" id="Phobius"/>
    </source>
</evidence>
<keyword evidence="2" id="KW-0812">Transmembrane</keyword>
<reference evidence="4" key="1">
    <citation type="submission" date="2017-01" db="EMBL/GenBank/DDBJ databases">
        <title>Comparative genomics of anhydrobiosis in the tardigrade Hypsibius dujardini.</title>
        <authorList>
            <person name="Yoshida Y."/>
            <person name="Koutsovoulos G."/>
            <person name="Laetsch D."/>
            <person name="Stevens L."/>
            <person name="Kumar S."/>
            <person name="Horikawa D."/>
            <person name="Ishino K."/>
            <person name="Komine S."/>
            <person name="Tomita M."/>
            <person name="Blaxter M."/>
            <person name="Arakawa K."/>
        </authorList>
    </citation>
    <scope>NUCLEOTIDE SEQUENCE [LARGE SCALE GENOMIC DNA]</scope>
    <source>
        <strain evidence="4">Z151</strain>
    </source>
</reference>
<dbReference type="EMBL" id="MTYJ01000003">
    <property type="protein sequence ID" value="OQV25344.1"/>
    <property type="molecule type" value="Genomic_DNA"/>
</dbReference>
<dbReference type="GO" id="GO:0007005">
    <property type="term" value="P:mitochondrion organization"/>
    <property type="evidence" value="ECO:0007669"/>
    <property type="project" value="InterPro"/>
</dbReference>
<feature type="transmembrane region" description="Helical" evidence="2">
    <location>
        <begin position="152"/>
        <end position="169"/>
    </location>
</feature>
<evidence type="ECO:0000313" key="4">
    <source>
        <dbReference type="Proteomes" id="UP000192578"/>
    </source>
</evidence>
<organism evidence="3 4">
    <name type="scientific">Hypsibius exemplaris</name>
    <name type="common">Freshwater tardigrade</name>
    <dbReference type="NCBI Taxonomy" id="2072580"/>
    <lineage>
        <taxon>Eukaryota</taxon>
        <taxon>Metazoa</taxon>
        <taxon>Ecdysozoa</taxon>
        <taxon>Tardigrada</taxon>
        <taxon>Eutardigrada</taxon>
        <taxon>Parachela</taxon>
        <taxon>Hypsibioidea</taxon>
        <taxon>Hypsibiidae</taxon>
        <taxon>Hypsibius</taxon>
    </lineage>
</organism>
<feature type="transmembrane region" description="Helical" evidence="2">
    <location>
        <begin position="243"/>
        <end position="264"/>
    </location>
</feature>
<sequence length="268" mass="29643">MDLFRSGLKNADLQVGPLISFIVCEFFQRDLVHRECCLVEPHADYWRGCPPKDLPVSNRMADAVAKGPFIVVRDLPPRESPSSFSSISGNGDSDTGNGDSQMTHNNGNGNNGNGITWIFSELELAVEANPPYIIIDSLYADEIAKNIYRGNLLRLFSVVGSVASAAMSVDRHTLPVAVPTITMTIATAAFYGLCYMRDPGLRYTVLGRKWRVDGFQLSAEHFIFTDQQPPLILKAANSRFRKVLRVMPVVLPVVGAGIVLWRFWKILG</sequence>
<dbReference type="Proteomes" id="UP000192578">
    <property type="component" value="Unassembled WGS sequence"/>
</dbReference>
<feature type="region of interest" description="Disordered" evidence="1">
    <location>
        <begin position="73"/>
        <end position="108"/>
    </location>
</feature>
<feature type="transmembrane region" description="Helical" evidence="2">
    <location>
        <begin position="175"/>
        <end position="194"/>
    </location>
</feature>
<evidence type="ECO:0000256" key="1">
    <source>
        <dbReference type="SAM" id="MobiDB-lite"/>
    </source>
</evidence>